<reference evidence="2 3" key="1">
    <citation type="submission" date="2020-04" db="EMBL/GenBank/DDBJ databases">
        <title>Usitatibacter rugosus gen. nov., sp. nov. and Usitatibacter palustris sp. nov., novel members of Usitatibacteraceae fam. nov. within the order Nitrosomonadales isolated from soil.</title>
        <authorList>
            <person name="Huber K.J."/>
            <person name="Neumann-Schaal M."/>
            <person name="Geppert A."/>
            <person name="Luckner M."/>
            <person name="Wanner G."/>
            <person name="Overmann J."/>
        </authorList>
    </citation>
    <scope>NUCLEOTIDE SEQUENCE [LARGE SCALE GENOMIC DNA]</scope>
    <source>
        <strain evidence="2 3">0125_3</strain>
    </source>
</reference>
<feature type="transmembrane region" description="Helical" evidence="1">
    <location>
        <begin position="112"/>
        <end position="131"/>
    </location>
</feature>
<gene>
    <name evidence="2" type="ORF">DSM104443_00962</name>
</gene>
<protein>
    <submittedName>
        <fullName evidence="2">Uncharacterized protein</fullName>
    </submittedName>
</protein>
<dbReference type="KEGG" id="uru:DSM104443_00962"/>
<dbReference type="EMBL" id="CP053069">
    <property type="protein sequence ID" value="QJR09911.1"/>
    <property type="molecule type" value="Genomic_DNA"/>
</dbReference>
<evidence type="ECO:0000313" key="2">
    <source>
        <dbReference type="EMBL" id="QJR09911.1"/>
    </source>
</evidence>
<sequence length="192" mass="20806">MRRDVNTTGAAARALSARNPAAFDCVHSLEESIRLLAAITDPPKGLDILRGRGPSFGERLDVPMVPLPKRPNGTVDANAVRLDWDDAVRFEGRWTASLDRVKLEGTMASQGLRLPALVPLGFVVFAAAMALVNGAYWLLAILGLLVVVGMPLLVAALGSARVAAEIELERIIGQAIGDPEKYASRWRRWQDE</sequence>
<keyword evidence="3" id="KW-1185">Reference proteome</keyword>
<evidence type="ECO:0000313" key="3">
    <source>
        <dbReference type="Proteomes" id="UP000501534"/>
    </source>
</evidence>
<evidence type="ECO:0000256" key="1">
    <source>
        <dbReference type="SAM" id="Phobius"/>
    </source>
</evidence>
<accession>A0A6M4GRN0</accession>
<organism evidence="2 3">
    <name type="scientific">Usitatibacter rugosus</name>
    <dbReference type="NCBI Taxonomy" id="2732067"/>
    <lineage>
        <taxon>Bacteria</taxon>
        <taxon>Pseudomonadati</taxon>
        <taxon>Pseudomonadota</taxon>
        <taxon>Betaproteobacteria</taxon>
        <taxon>Nitrosomonadales</taxon>
        <taxon>Usitatibacteraceae</taxon>
        <taxon>Usitatibacter</taxon>
    </lineage>
</organism>
<keyword evidence="1" id="KW-0472">Membrane</keyword>
<keyword evidence="1" id="KW-1133">Transmembrane helix</keyword>
<name>A0A6M4GRN0_9PROT</name>
<dbReference type="Proteomes" id="UP000501534">
    <property type="component" value="Chromosome"/>
</dbReference>
<feature type="transmembrane region" description="Helical" evidence="1">
    <location>
        <begin position="137"/>
        <end position="160"/>
    </location>
</feature>
<dbReference type="RefSeq" id="WP_171090016.1">
    <property type="nucleotide sequence ID" value="NZ_CP053069.1"/>
</dbReference>
<proteinExistence type="predicted"/>
<dbReference type="AlphaFoldDB" id="A0A6M4GRN0"/>
<keyword evidence="1" id="KW-0812">Transmembrane</keyword>